<dbReference type="PANTHER" id="PTHR43525">
    <property type="entry name" value="PROTEIN MALY"/>
    <property type="match status" value="1"/>
</dbReference>
<sequence>MSTKSFAARIDATTAADLRALGGTKWADPNVMGAFIAEMDFGVAPVIKEALHAAVEEGAFGYTPPKYRERLKEATAARLRRLHGWEAAPEHVFPVPDVITAYEVAINHFSEPGSKIIVPTPSYMPFLSVPPAHGREVIEVPMRDEDGIWRLDLEGLQAAFDDGGRCLVLCNPFNPVGRVFTREELEAVSELVERNGGRVFSDEIWAPLVFPGNTLISYATVNEVAAGHTITATAASKAWNLPGLKCAQLIVSNAADQRVMDEIGYMAGRGTATLGLVASATAYDHGDEWLGEVLSYLEGNRDELIELVAKELPGVRLTVPEATYVGWLDFRETGIEDPAAFFLENAGVGLTDGRACGAAGAGSARFIFAMPRPLMREAIQRMGEALRAR</sequence>
<name>A0A542Y769_9MICO</name>
<keyword evidence="8" id="KW-1185">Reference proteome</keyword>
<dbReference type="AlphaFoldDB" id="A0A542Y769"/>
<feature type="domain" description="Aminotransferase class I/classII large" evidence="6">
    <location>
        <begin position="39"/>
        <end position="381"/>
    </location>
</feature>
<dbReference type="InterPro" id="IPR015424">
    <property type="entry name" value="PyrdxlP-dep_Trfase"/>
</dbReference>
<dbReference type="InterPro" id="IPR004839">
    <property type="entry name" value="Aminotransferase_I/II_large"/>
</dbReference>
<comment type="cofactor">
    <cofactor evidence="1">
        <name>pyridoxal 5'-phosphate</name>
        <dbReference type="ChEBI" id="CHEBI:597326"/>
    </cofactor>
</comment>
<dbReference type="OrthoDB" id="3224382at2"/>
<accession>A0A542Y769</accession>
<organism evidence="7 8">
    <name type="scientific">Leucobacter komagatae</name>
    <dbReference type="NCBI Taxonomy" id="55969"/>
    <lineage>
        <taxon>Bacteria</taxon>
        <taxon>Bacillati</taxon>
        <taxon>Actinomycetota</taxon>
        <taxon>Actinomycetes</taxon>
        <taxon>Micrococcales</taxon>
        <taxon>Microbacteriaceae</taxon>
        <taxon>Leucobacter</taxon>
    </lineage>
</organism>
<evidence type="ECO:0000256" key="5">
    <source>
        <dbReference type="ARBA" id="ARBA00037974"/>
    </source>
</evidence>
<dbReference type="PANTHER" id="PTHR43525:SF2">
    <property type="entry name" value="CYSTATHIONINE BETA-LYASE-RELATED"/>
    <property type="match status" value="1"/>
</dbReference>
<dbReference type="InterPro" id="IPR015422">
    <property type="entry name" value="PyrdxlP-dep_Trfase_small"/>
</dbReference>
<keyword evidence="4 7" id="KW-0456">Lyase</keyword>
<dbReference type="EMBL" id="VFON01000001">
    <property type="protein sequence ID" value="TQL43950.1"/>
    <property type="molecule type" value="Genomic_DNA"/>
</dbReference>
<evidence type="ECO:0000256" key="4">
    <source>
        <dbReference type="ARBA" id="ARBA00023239"/>
    </source>
</evidence>
<dbReference type="GO" id="GO:0030170">
    <property type="term" value="F:pyridoxal phosphate binding"/>
    <property type="evidence" value="ECO:0007669"/>
    <property type="project" value="InterPro"/>
</dbReference>
<evidence type="ECO:0000256" key="1">
    <source>
        <dbReference type="ARBA" id="ARBA00001933"/>
    </source>
</evidence>
<protein>
    <recommendedName>
        <fullName evidence="2">cysteine-S-conjugate beta-lyase</fullName>
        <ecNumber evidence="2">4.4.1.13</ecNumber>
    </recommendedName>
</protein>
<evidence type="ECO:0000256" key="3">
    <source>
        <dbReference type="ARBA" id="ARBA00022898"/>
    </source>
</evidence>
<dbReference type="CDD" id="cd00609">
    <property type="entry name" value="AAT_like"/>
    <property type="match status" value="1"/>
</dbReference>
<dbReference type="Pfam" id="PF00155">
    <property type="entry name" value="Aminotran_1_2"/>
    <property type="match status" value="1"/>
</dbReference>
<dbReference type="GO" id="GO:0047804">
    <property type="term" value="F:cysteine-S-conjugate beta-lyase activity"/>
    <property type="evidence" value="ECO:0007669"/>
    <property type="project" value="UniProtKB-EC"/>
</dbReference>
<evidence type="ECO:0000313" key="8">
    <source>
        <dbReference type="Proteomes" id="UP000319094"/>
    </source>
</evidence>
<evidence type="ECO:0000256" key="2">
    <source>
        <dbReference type="ARBA" id="ARBA00012224"/>
    </source>
</evidence>
<comment type="caution">
    <text evidence="7">The sequence shown here is derived from an EMBL/GenBank/DDBJ whole genome shotgun (WGS) entry which is preliminary data.</text>
</comment>
<keyword evidence="3" id="KW-0663">Pyridoxal phosphate</keyword>
<dbReference type="Proteomes" id="UP000319094">
    <property type="component" value="Unassembled WGS sequence"/>
</dbReference>
<dbReference type="Gene3D" id="3.40.640.10">
    <property type="entry name" value="Type I PLP-dependent aspartate aminotransferase-like (Major domain)"/>
    <property type="match status" value="1"/>
</dbReference>
<dbReference type="Gene3D" id="3.90.1150.10">
    <property type="entry name" value="Aspartate Aminotransferase, domain 1"/>
    <property type="match status" value="1"/>
</dbReference>
<gene>
    <name evidence="7" type="ORF">FB468_1988</name>
</gene>
<proteinExistence type="inferred from homology"/>
<dbReference type="SUPFAM" id="SSF53383">
    <property type="entry name" value="PLP-dependent transferases"/>
    <property type="match status" value="1"/>
</dbReference>
<reference evidence="7 8" key="1">
    <citation type="submission" date="2019-06" db="EMBL/GenBank/DDBJ databases">
        <title>Sequencing the genomes of 1000 actinobacteria strains.</title>
        <authorList>
            <person name="Klenk H.-P."/>
        </authorList>
    </citation>
    <scope>NUCLEOTIDE SEQUENCE [LARGE SCALE GENOMIC DNA]</scope>
    <source>
        <strain evidence="7 8">DSM 8803</strain>
    </source>
</reference>
<dbReference type="EC" id="4.4.1.13" evidence="2"/>
<dbReference type="InterPro" id="IPR051798">
    <property type="entry name" value="Class-II_PLP-Dep_Aminotrans"/>
</dbReference>
<evidence type="ECO:0000313" key="7">
    <source>
        <dbReference type="EMBL" id="TQL43950.1"/>
    </source>
</evidence>
<evidence type="ECO:0000259" key="6">
    <source>
        <dbReference type="Pfam" id="PF00155"/>
    </source>
</evidence>
<comment type="similarity">
    <text evidence="5">Belongs to the class-II pyridoxal-phosphate-dependent aminotransferase family. MalY/PatB cystathionine beta-lyase subfamily.</text>
</comment>
<dbReference type="InterPro" id="IPR015421">
    <property type="entry name" value="PyrdxlP-dep_Trfase_major"/>
</dbReference>
<dbReference type="RefSeq" id="WP_141887191.1">
    <property type="nucleotide sequence ID" value="NZ_BAAAUY010000001.1"/>
</dbReference>